<name>A0A0H4WKL6_9BACT</name>
<reference evidence="1 2" key="1">
    <citation type="journal article" date="2016" name="PLoS ONE">
        <title>Complete Genome Sequence and Comparative Genomics of a Novel Myxobacterium Myxococcus hansupus.</title>
        <authorList>
            <person name="Sharma G."/>
            <person name="Narwani T."/>
            <person name="Subramanian S."/>
        </authorList>
    </citation>
    <scope>NUCLEOTIDE SEQUENCE [LARGE SCALE GENOMIC DNA]</scope>
    <source>
        <strain evidence="2">mixupus</strain>
    </source>
</reference>
<dbReference type="AlphaFoldDB" id="A0A0H4WKL6"/>
<dbReference type="Proteomes" id="UP000009026">
    <property type="component" value="Chromosome"/>
</dbReference>
<protein>
    <submittedName>
        <fullName evidence="1">Uncharacterized protein</fullName>
    </submittedName>
</protein>
<dbReference type="EMBL" id="CP012109">
    <property type="protein sequence ID" value="AKQ63279.1"/>
    <property type="molecule type" value="Genomic_DNA"/>
</dbReference>
<evidence type="ECO:0000313" key="1">
    <source>
        <dbReference type="EMBL" id="AKQ63279.1"/>
    </source>
</evidence>
<dbReference type="KEGG" id="mym:A176_000191"/>
<accession>A0A0H4WKL6</accession>
<gene>
    <name evidence="1" type="ORF">A176_000191</name>
</gene>
<sequence length="478" mass="54554">MDLLGGLIPTQSVTKAAPASTFSAQAPGTTTASHPAFGKEILPSALGPLTDERMARCIVDAYKEIYRGDRLPNGPERSKWMDFARKMRAENPKVTADDIRYAIQDKLRLERDGLDAHSKENTDRFIRDAVSWVARCYEDKQHEATPAEMQHWRAFAEDLLKKNPKMTPEALKYAIIDAVRAKVMGTDSITQENIDKYIKDSVKWVTRCYEGKEREATPAEMTEWRAFAQKQIKENKDISPEELRLAIADTMREKMTGTGAATPMNIDKFIDDAVKWVSLCYEGQERRPTAAELGHWRDFARKLQKENPDIKPEELRLAISEAVRVKVTGMDNTGSANIDRFIHDAVKWVTLCYDGKERAATPEELRKWRAFANEKKKENKDISPEELRLAIQDAIRSEKMGTDGPPGENVERFIREAYAWLVQTHYGYVSDQPNGPTQRELEAWAKFARDKLKETPEMSSEDLRHYILDSLRTALANQ</sequence>
<evidence type="ECO:0000313" key="2">
    <source>
        <dbReference type="Proteomes" id="UP000009026"/>
    </source>
</evidence>
<organism evidence="1 2">
    <name type="scientific">Pseudomyxococcus hansupus</name>
    <dbReference type="NCBI Taxonomy" id="1297742"/>
    <lineage>
        <taxon>Bacteria</taxon>
        <taxon>Pseudomonadati</taxon>
        <taxon>Myxococcota</taxon>
        <taxon>Myxococcia</taxon>
        <taxon>Myxococcales</taxon>
        <taxon>Cystobacterineae</taxon>
        <taxon>Myxococcaceae</taxon>
        <taxon>Pseudomyxococcus</taxon>
    </lineage>
</organism>
<keyword evidence="2" id="KW-1185">Reference proteome</keyword>
<dbReference type="PATRIC" id="fig|1297742.4.peg.198"/>
<proteinExistence type="predicted"/>